<name>A0A1H7XZQ5_STRJI</name>
<protein>
    <submittedName>
        <fullName evidence="2">Uncharacterized protein</fullName>
    </submittedName>
</protein>
<sequence length="64" mass="7041">MAADDLVALAEIEMYSDLIIAAAATPGERLTAERIDTILCVERDPKQPRVPQQRVSDEDLSQSN</sequence>
<dbReference type="Proteomes" id="UP000183015">
    <property type="component" value="Unassembled WGS sequence"/>
</dbReference>
<proteinExistence type="predicted"/>
<gene>
    <name evidence="2" type="ORF">SAMN05414137_12613</name>
</gene>
<accession>A0A1H7XZQ5</accession>
<evidence type="ECO:0000256" key="1">
    <source>
        <dbReference type="SAM" id="MobiDB-lite"/>
    </source>
</evidence>
<dbReference type="eggNOG" id="ENOG5031P0Z">
    <property type="taxonomic scope" value="Bacteria"/>
</dbReference>
<organism evidence="2 3">
    <name type="scientific">Streptacidiphilus jiangxiensis</name>
    <dbReference type="NCBI Taxonomy" id="235985"/>
    <lineage>
        <taxon>Bacteria</taxon>
        <taxon>Bacillati</taxon>
        <taxon>Actinomycetota</taxon>
        <taxon>Actinomycetes</taxon>
        <taxon>Kitasatosporales</taxon>
        <taxon>Streptomycetaceae</taxon>
        <taxon>Streptacidiphilus</taxon>
    </lineage>
</organism>
<evidence type="ECO:0000313" key="2">
    <source>
        <dbReference type="EMBL" id="SEM39104.1"/>
    </source>
</evidence>
<dbReference type="AlphaFoldDB" id="A0A1H7XZQ5"/>
<evidence type="ECO:0000313" key="3">
    <source>
        <dbReference type="Proteomes" id="UP000183015"/>
    </source>
</evidence>
<dbReference type="OrthoDB" id="3482089at2"/>
<feature type="region of interest" description="Disordered" evidence="1">
    <location>
        <begin position="43"/>
        <end position="64"/>
    </location>
</feature>
<reference evidence="3" key="1">
    <citation type="submission" date="2016-10" db="EMBL/GenBank/DDBJ databases">
        <authorList>
            <person name="Varghese N."/>
        </authorList>
    </citation>
    <scope>NUCLEOTIDE SEQUENCE [LARGE SCALE GENOMIC DNA]</scope>
    <source>
        <strain evidence="3">DSM 45096 / BCRC 16803 / CGMCC 4.1857 / CIP 109030 / JCM 12277 / KCTC 19219 / NBRC 100920 / 33214</strain>
    </source>
</reference>
<dbReference type="EMBL" id="FOAZ01000026">
    <property type="protein sequence ID" value="SEM39104.1"/>
    <property type="molecule type" value="Genomic_DNA"/>
</dbReference>
<keyword evidence="3" id="KW-1185">Reference proteome</keyword>
<dbReference type="RefSeq" id="WP_042460189.1">
    <property type="nucleotide sequence ID" value="NZ_BBPN01000066.1"/>
</dbReference>